<name>A0A1G4IKE1_TRYEQ</name>
<proteinExistence type="predicted"/>
<accession>A0A1G4IKE1</accession>
<dbReference type="RefSeq" id="XP_067083454.1">
    <property type="nucleotide sequence ID" value="XM_067227353.1"/>
</dbReference>
<dbReference type="EMBL" id="CZPT02001954">
    <property type="protein sequence ID" value="SCU73014.1"/>
    <property type="molecule type" value="Genomic_DNA"/>
</dbReference>
<feature type="region of interest" description="Disordered" evidence="1">
    <location>
        <begin position="143"/>
        <end position="181"/>
    </location>
</feature>
<evidence type="ECO:0000256" key="3">
    <source>
        <dbReference type="SAM" id="SignalP"/>
    </source>
</evidence>
<evidence type="ECO:0000313" key="4">
    <source>
        <dbReference type="EMBL" id="SCU73014.1"/>
    </source>
</evidence>
<organism evidence="4 5">
    <name type="scientific">Trypanosoma equiperdum</name>
    <dbReference type="NCBI Taxonomy" id="5694"/>
    <lineage>
        <taxon>Eukaryota</taxon>
        <taxon>Discoba</taxon>
        <taxon>Euglenozoa</taxon>
        <taxon>Kinetoplastea</taxon>
        <taxon>Metakinetoplastina</taxon>
        <taxon>Trypanosomatida</taxon>
        <taxon>Trypanosomatidae</taxon>
        <taxon>Trypanosoma</taxon>
    </lineage>
</organism>
<evidence type="ECO:0000313" key="5">
    <source>
        <dbReference type="Proteomes" id="UP000195570"/>
    </source>
</evidence>
<dbReference type="GeneID" id="92378538"/>
<keyword evidence="2" id="KW-0472">Membrane</keyword>
<reference evidence="4" key="1">
    <citation type="submission" date="2016-09" db="EMBL/GenBank/DDBJ databases">
        <authorList>
            <person name="Hebert L."/>
            <person name="Moumen B."/>
        </authorList>
    </citation>
    <scope>NUCLEOTIDE SEQUENCE [LARGE SCALE GENOMIC DNA]</scope>
    <source>
        <strain evidence="4">OVI</strain>
    </source>
</reference>
<sequence>MLSMLAEVRFLSWVLLLLSLMEDSTLPSYAALPNKSVELPPYLKNTVNICMHGEWFEENKTCVCDEDWITSVQQDVLNPRYIWCNVSVIKDNSTDTDSSGYLGFSLAKIVRNPLFGLVGLALVFFLLAGCCNMCIMRQFMGGRRSGSNDTGDNRRPDETYVGSNNNTQQQQQQQQQQVHDHLQPTAMVPSQSYALTPPLTIGSIPPNYPMQSSGALQMYSGNNLNNTQQNYSPSEPFSMFAASSVAQPLPPGYIPQQHILNSMLSLQRSMCVPSGSAAITGTGTGYHSAIHPIEQEREMTGPSPGKFQS</sequence>
<feature type="signal peptide" evidence="3">
    <location>
        <begin position="1"/>
        <end position="30"/>
    </location>
</feature>
<gene>
    <name evidence="4" type="ORF">TEOVI_000459800</name>
</gene>
<comment type="caution">
    <text evidence="4">The sequence shown here is derived from an EMBL/GenBank/DDBJ whole genome shotgun (WGS) entry which is preliminary data.</text>
</comment>
<keyword evidence="5" id="KW-1185">Reference proteome</keyword>
<dbReference type="Proteomes" id="UP000195570">
    <property type="component" value="Unassembled WGS sequence"/>
</dbReference>
<evidence type="ECO:0000256" key="1">
    <source>
        <dbReference type="SAM" id="MobiDB-lite"/>
    </source>
</evidence>
<keyword evidence="3" id="KW-0732">Signal</keyword>
<feature type="chain" id="PRO_5009235606" evidence="3">
    <location>
        <begin position="31"/>
        <end position="309"/>
    </location>
</feature>
<feature type="transmembrane region" description="Helical" evidence="2">
    <location>
        <begin position="114"/>
        <end position="135"/>
    </location>
</feature>
<feature type="compositionally biased region" description="Low complexity" evidence="1">
    <location>
        <begin position="168"/>
        <end position="177"/>
    </location>
</feature>
<dbReference type="VEuPathDB" id="TriTrypDB:TEOVI_000459800"/>
<dbReference type="AlphaFoldDB" id="A0A1G4IKE1"/>
<evidence type="ECO:0000256" key="2">
    <source>
        <dbReference type="SAM" id="Phobius"/>
    </source>
</evidence>
<keyword evidence="2" id="KW-0812">Transmembrane</keyword>
<protein>
    <submittedName>
        <fullName evidence="4">Uncharacterized protein</fullName>
    </submittedName>
</protein>
<keyword evidence="2" id="KW-1133">Transmembrane helix</keyword>